<dbReference type="InterPro" id="IPR051043">
    <property type="entry name" value="Sulfatase_Mod_Factor_Kinase"/>
</dbReference>
<reference evidence="3 4" key="1">
    <citation type="submission" date="2021-04" db="EMBL/GenBank/DDBJ databases">
        <authorList>
            <person name="Ivanova A."/>
        </authorList>
    </citation>
    <scope>NUCLEOTIDE SEQUENCE [LARGE SCALE GENOMIC DNA]</scope>
    <source>
        <strain evidence="3 4">G18</strain>
    </source>
</reference>
<dbReference type="Pfam" id="PF03781">
    <property type="entry name" value="FGE-sulfatase"/>
    <property type="match status" value="1"/>
</dbReference>
<evidence type="ECO:0000313" key="3">
    <source>
        <dbReference type="EMBL" id="MBP3954194.1"/>
    </source>
</evidence>
<dbReference type="Proteomes" id="UP000676565">
    <property type="component" value="Unassembled WGS sequence"/>
</dbReference>
<dbReference type="InterPro" id="IPR016187">
    <property type="entry name" value="CTDL_fold"/>
</dbReference>
<dbReference type="InterPro" id="IPR005532">
    <property type="entry name" value="SUMF_dom"/>
</dbReference>
<dbReference type="RefSeq" id="WP_210652337.1">
    <property type="nucleotide sequence ID" value="NZ_JAGKQQ010000001.1"/>
</dbReference>
<feature type="domain" description="Sulfatase-modifying factor enzyme-like" evidence="2">
    <location>
        <begin position="92"/>
        <end position="315"/>
    </location>
</feature>
<dbReference type="EMBL" id="JAGKQQ010000001">
    <property type="protein sequence ID" value="MBP3954194.1"/>
    <property type="molecule type" value="Genomic_DNA"/>
</dbReference>
<keyword evidence="4" id="KW-1185">Reference proteome</keyword>
<sequence>MNPDDEDETPRADDGTRFPSTKAIGELEALTKKKATAARALAAWKIVTAASTNSDAHAVMDFARDHELVLPCEHTDPTTRANLSWVNPIDGSQMIWIPAGKFTYGTGSESAYCAGFSLARWPVTNEQYAQFIAETGYEPDPTHPDYDAYLSNWSSTGPPKGKDKHPVTFVSLFDAFAYCKWAGLVIPTEWMWEKAARGTDGRLCPWGQGISGSKKLAHVEAASTCAVGKFSHVRSPYGCEDLTGNVSEWCQPAAPKAAIGDFPPLEPIVSIPGSGETVETVVRGACYMRTSAESMKSTHRRNLSVARRNQWVGFRPACVLPVRPAV</sequence>
<protein>
    <submittedName>
        <fullName evidence="3">Formylglycine-generating enzyme family protein</fullName>
    </submittedName>
</protein>
<evidence type="ECO:0000259" key="2">
    <source>
        <dbReference type="Pfam" id="PF03781"/>
    </source>
</evidence>
<comment type="caution">
    <text evidence="3">The sequence shown here is derived from an EMBL/GenBank/DDBJ whole genome shotgun (WGS) entry which is preliminary data.</text>
</comment>
<name>A0ABS5BKI1_9BACT</name>
<dbReference type="SUPFAM" id="SSF56436">
    <property type="entry name" value="C-type lectin-like"/>
    <property type="match status" value="1"/>
</dbReference>
<accession>A0ABS5BKI1</accession>
<evidence type="ECO:0000313" key="4">
    <source>
        <dbReference type="Proteomes" id="UP000676565"/>
    </source>
</evidence>
<organism evidence="3 4">
    <name type="scientific">Gemmata palustris</name>
    <dbReference type="NCBI Taxonomy" id="2822762"/>
    <lineage>
        <taxon>Bacteria</taxon>
        <taxon>Pseudomonadati</taxon>
        <taxon>Planctomycetota</taxon>
        <taxon>Planctomycetia</taxon>
        <taxon>Gemmatales</taxon>
        <taxon>Gemmataceae</taxon>
        <taxon>Gemmata</taxon>
    </lineage>
</organism>
<evidence type="ECO:0000256" key="1">
    <source>
        <dbReference type="SAM" id="MobiDB-lite"/>
    </source>
</evidence>
<dbReference type="PANTHER" id="PTHR23150:SF19">
    <property type="entry name" value="FORMYLGLYCINE-GENERATING ENZYME"/>
    <property type="match status" value="1"/>
</dbReference>
<dbReference type="InterPro" id="IPR042095">
    <property type="entry name" value="SUMF_sf"/>
</dbReference>
<proteinExistence type="predicted"/>
<dbReference type="Gene3D" id="3.90.1580.10">
    <property type="entry name" value="paralog of FGE (formylglycine-generating enzyme)"/>
    <property type="match status" value="1"/>
</dbReference>
<gene>
    <name evidence="3" type="ORF">J8F10_02640</name>
</gene>
<dbReference type="PANTHER" id="PTHR23150">
    <property type="entry name" value="SULFATASE MODIFYING FACTOR 1, 2"/>
    <property type="match status" value="1"/>
</dbReference>
<feature type="region of interest" description="Disordered" evidence="1">
    <location>
        <begin position="1"/>
        <end position="20"/>
    </location>
</feature>